<keyword evidence="7" id="KW-1185">Reference proteome</keyword>
<evidence type="ECO:0000256" key="2">
    <source>
        <dbReference type="ARBA" id="ARBA00008681"/>
    </source>
</evidence>
<reference evidence="6 7" key="1">
    <citation type="submission" date="2020-11" db="EMBL/GenBank/DDBJ databases">
        <title>genome sequence of strain KACC 18849.</title>
        <authorList>
            <person name="Gao J."/>
            <person name="Zhang X."/>
        </authorList>
    </citation>
    <scope>NUCLEOTIDE SEQUENCE [LARGE SCALE GENOMIC DNA]</scope>
    <source>
        <strain evidence="6 7">KACC 18849</strain>
    </source>
</reference>
<name>A0ABS0SSC5_9CAUL</name>
<proteinExistence type="inferred from homology"/>
<comment type="subcellular location">
    <subcellularLocation>
        <location evidence="1">Cell outer membrane</location>
        <topology evidence="1">Lipid-anchor</topology>
    </subcellularLocation>
</comment>
<dbReference type="Proteomes" id="UP000639859">
    <property type="component" value="Unassembled WGS sequence"/>
</dbReference>
<evidence type="ECO:0000313" key="6">
    <source>
        <dbReference type="EMBL" id="MBI1682458.1"/>
    </source>
</evidence>
<evidence type="ECO:0000259" key="5">
    <source>
        <dbReference type="Pfam" id="PF05433"/>
    </source>
</evidence>
<evidence type="ECO:0000256" key="4">
    <source>
        <dbReference type="ARBA" id="ARBA00023288"/>
    </source>
</evidence>
<evidence type="ECO:0000256" key="3">
    <source>
        <dbReference type="ARBA" id="ARBA00015281"/>
    </source>
</evidence>
<dbReference type="Pfam" id="PF05433">
    <property type="entry name" value="Rick_17kDa_Anti"/>
    <property type="match status" value="1"/>
</dbReference>
<dbReference type="Gene3D" id="3.30.70.3600">
    <property type="match status" value="1"/>
</dbReference>
<protein>
    <recommendedName>
        <fullName evidence="3">17 kDa surface antigen</fullName>
    </recommendedName>
</protein>
<organism evidence="6 7">
    <name type="scientific">Caulobacter hibisci</name>
    <dbReference type="NCBI Taxonomy" id="2035993"/>
    <lineage>
        <taxon>Bacteria</taxon>
        <taxon>Pseudomonadati</taxon>
        <taxon>Pseudomonadota</taxon>
        <taxon>Alphaproteobacteria</taxon>
        <taxon>Caulobacterales</taxon>
        <taxon>Caulobacteraceae</taxon>
        <taxon>Caulobacter</taxon>
    </lineage>
</organism>
<keyword evidence="4" id="KW-0449">Lipoprotein</keyword>
<dbReference type="RefSeq" id="WP_198574409.1">
    <property type="nucleotide sequence ID" value="NZ_JADWOX010000001.1"/>
</dbReference>
<gene>
    <name evidence="6" type="ORF">I4Q42_02115</name>
</gene>
<accession>A0ABS0SSC5</accession>
<dbReference type="EMBL" id="JADWOX010000001">
    <property type="protein sequence ID" value="MBI1682458.1"/>
    <property type="molecule type" value="Genomic_DNA"/>
</dbReference>
<dbReference type="InterPro" id="IPR038145">
    <property type="entry name" value="EAGR_sf"/>
</dbReference>
<dbReference type="InterPro" id="IPR008816">
    <property type="entry name" value="Gly_zipper_2TM_dom"/>
</dbReference>
<sequence length="310" mass="32642">MAGTVAGAGLGAVAGAAVAGRDDRGKGAVIGGVAGALIGNQAAKGKTGGADCARAYGYYDDQGAWHASTTVARGQAVGYFDRGGEWVAGAPRGYYAEDGRWVQASADVETAGYYADGLWAPASAQGYYGRGGQWVDATASGYYDRSGRWVAGPATGRYDADGRWMAGQASGRRDVSGAWIADPQLGHYDKGRWVRGEAVGYYDARGAWISTDGRARRVDYPAGQYPNGRAGLSIDDRQAQLAERINRGAYSGRLSRAEAGQATRTLAAIERQERSLRTRQGALGPKGRAIITARLDRLSDSISGDIRDDR</sequence>
<comment type="caution">
    <text evidence="6">The sequence shown here is derived from an EMBL/GenBank/DDBJ whole genome shotgun (WGS) entry which is preliminary data.</text>
</comment>
<feature type="domain" description="Glycine zipper 2TM" evidence="5">
    <location>
        <begin position="2"/>
        <end position="42"/>
    </location>
</feature>
<evidence type="ECO:0000256" key="1">
    <source>
        <dbReference type="ARBA" id="ARBA00004459"/>
    </source>
</evidence>
<evidence type="ECO:0000313" key="7">
    <source>
        <dbReference type="Proteomes" id="UP000639859"/>
    </source>
</evidence>
<comment type="similarity">
    <text evidence="2">Belongs to the rickettsiale 17 kDa surface antigen family.</text>
</comment>